<name>A0A8A4TK81_SULCO</name>
<accession>A0A8A4TK81</accession>
<evidence type="ECO:0000313" key="3">
    <source>
        <dbReference type="Proteomes" id="UP000663929"/>
    </source>
</evidence>
<dbReference type="AlphaFoldDB" id="A0A8A4TK81"/>
<keyword evidence="1" id="KW-0175">Coiled coil</keyword>
<keyword evidence="3" id="KW-1185">Reference proteome</keyword>
<protein>
    <submittedName>
        <fullName evidence="2">Uncharacterized protein</fullName>
    </submittedName>
</protein>
<sequence length="695" mass="80625">MTTSPIYFGHIWKTWDQYAQIDVLAKKQTRDTEWAILDTYEVTKEVGETKSVFLPKVNLNHFSLHSLVQFEIEPIPRKLKENQDSFQVKLVNWEPQISRQGAFILESFENALVRDELHEILQDFVCRNGIPNNSKIYVACTHSGEQSLAGPFLIADGKWKAKTPCRPFVFPLRNISLQSVKSTYFSIPFFPEEPSQKLGSILDLDSPAEKGRWIILRFKRAGLSQALQVLDQQIPDWRDALRMELERNNVTEQALWQQRWNDFKNLFTYLVQEQKLIEELLQTPQVQAWRQQFLARQEKVVRDEAKSNQNSYLEKLKEQMEADKTVLEAQIQKEQHNQRKKLQQLEQACRKAQEMREIIERQIQDRQEDLHALAELQHESRDHWQAAKKRLFQDFQAFLICQGSEIRENPLTPTTTGWHPSPFNPSTDDSCVDEKEFVNRMLFDNFAACWPGVKQSQAQSLHAAILNCRFTCLGSLAWIKAYAQAIGPASHLEIVTVPPDWLCFEDAWQARLGPFFQGLVNHEDRLFFLVFQDFNRSLPECWARPLMDLASDLLPGLPKLDYAHWPANLRIIVIPAKDQAALPFSEPVKAYMAQIPERAFGTTLKPLPKGPQPWVSASTWLGWTNRASVSPIDWREVLFEPVDLLHRARTETERLWACLCRLNQSGDNPTIENLRRKALKMRGFKLPCDRNLTLG</sequence>
<gene>
    <name evidence="2" type="ORF">J3U87_32955</name>
</gene>
<reference evidence="2" key="1">
    <citation type="submission" date="2021-03" db="EMBL/GenBank/DDBJ databases">
        <title>Acanthopleuribacteraceae sp. M133.</title>
        <authorList>
            <person name="Wang G."/>
        </authorList>
    </citation>
    <scope>NUCLEOTIDE SEQUENCE</scope>
    <source>
        <strain evidence="2">M133</strain>
    </source>
</reference>
<dbReference type="EMBL" id="CP071793">
    <property type="protein sequence ID" value="QTD50419.1"/>
    <property type="molecule type" value="Genomic_DNA"/>
</dbReference>
<dbReference type="Proteomes" id="UP000663929">
    <property type="component" value="Chromosome"/>
</dbReference>
<evidence type="ECO:0000313" key="2">
    <source>
        <dbReference type="EMBL" id="QTD50419.1"/>
    </source>
</evidence>
<dbReference type="KEGG" id="scor:J3U87_32955"/>
<dbReference type="RefSeq" id="WP_237380101.1">
    <property type="nucleotide sequence ID" value="NZ_CP071793.1"/>
</dbReference>
<proteinExistence type="predicted"/>
<feature type="coiled-coil region" evidence="1">
    <location>
        <begin position="313"/>
        <end position="369"/>
    </location>
</feature>
<organism evidence="2 3">
    <name type="scientific">Sulfidibacter corallicola</name>
    <dbReference type="NCBI Taxonomy" id="2818388"/>
    <lineage>
        <taxon>Bacteria</taxon>
        <taxon>Pseudomonadati</taxon>
        <taxon>Acidobacteriota</taxon>
        <taxon>Holophagae</taxon>
        <taxon>Acanthopleuribacterales</taxon>
        <taxon>Acanthopleuribacteraceae</taxon>
        <taxon>Sulfidibacter</taxon>
    </lineage>
</organism>
<evidence type="ECO:0000256" key="1">
    <source>
        <dbReference type="SAM" id="Coils"/>
    </source>
</evidence>